<accession>A0A5N8VIR1</accession>
<dbReference type="Gene3D" id="3.40.1580.10">
    <property type="entry name" value="SMI1/KNR4-like"/>
    <property type="match status" value="1"/>
</dbReference>
<dbReference type="SMART" id="SM00860">
    <property type="entry name" value="SMI1_KNR4"/>
    <property type="match status" value="1"/>
</dbReference>
<evidence type="ECO:0000313" key="2">
    <source>
        <dbReference type="EMBL" id="MPY34696.1"/>
    </source>
</evidence>
<name>A0A5N8VIR1_9ACTN</name>
<dbReference type="OrthoDB" id="1190024at2"/>
<proteinExistence type="predicted"/>
<dbReference type="Gene3D" id="1.25.10.10">
    <property type="entry name" value="Leucine-rich Repeat Variant"/>
    <property type="match status" value="1"/>
</dbReference>
<dbReference type="InterPro" id="IPR037883">
    <property type="entry name" value="Knr4/Smi1-like_sf"/>
</dbReference>
<dbReference type="Pfam" id="PF09346">
    <property type="entry name" value="SMI1_KNR4"/>
    <property type="match status" value="1"/>
</dbReference>
<keyword evidence="3" id="KW-1185">Reference proteome</keyword>
<evidence type="ECO:0000313" key="3">
    <source>
        <dbReference type="Proteomes" id="UP000325849"/>
    </source>
</evidence>
<gene>
    <name evidence="2" type="ORF">FNH09_26695</name>
</gene>
<evidence type="ECO:0000259" key="1">
    <source>
        <dbReference type="SMART" id="SM00860"/>
    </source>
</evidence>
<dbReference type="InterPro" id="IPR011989">
    <property type="entry name" value="ARM-like"/>
</dbReference>
<dbReference type="EMBL" id="VJZD01000124">
    <property type="protein sequence ID" value="MPY34696.1"/>
    <property type="molecule type" value="Genomic_DNA"/>
</dbReference>
<dbReference type="InterPro" id="IPR018958">
    <property type="entry name" value="Knr4/Smi1-like_dom"/>
</dbReference>
<feature type="domain" description="Knr4/Smi1-like" evidence="1">
    <location>
        <begin position="27"/>
        <end position="160"/>
    </location>
</feature>
<dbReference type="SUPFAM" id="SSF160631">
    <property type="entry name" value="SMI1/KNR4-like"/>
    <property type="match status" value="1"/>
</dbReference>
<reference evidence="2 3" key="1">
    <citation type="submission" date="2019-07" db="EMBL/GenBank/DDBJ databases">
        <title>New species of Amycolatopsis and Streptomyces.</title>
        <authorList>
            <person name="Duangmal K."/>
            <person name="Teo W.F.A."/>
            <person name="Lipun K."/>
        </authorList>
    </citation>
    <scope>NUCLEOTIDE SEQUENCE [LARGE SCALE GENOMIC DNA]</scope>
    <source>
        <strain evidence="2 3">NBRC 109810</strain>
    </source>
</reference>
<dbReference type="InterPro" id="IPR016024">
    <property type="entry name" value="ARM-type_fold"/>
</dbReference>
<protein>
    <submittedName>
        <fullName evidence="2">SMI1/KNR4 family protein</fullName>
    </submittedName>
</protein>
<sequence>MVDARITRIHSKLAALPASEKAVLGPPLAEAEISAFEHNHGVRLPEEFRQFLTHIGNGGYGPTYGLLPMERWVNRQTSMEQLAESFPIVPDLDIPYGPADRRESADSFAGAIRVVYRGCSDFTLLVVTGAGRGRLVEVNYEGFFAPRFHTDSDFLSWYERWLDFILTGHRNLTWFADQMSGNEAELVAALLDDERPTRRRAAAYTFITHPAPSTDLPGTLLHALTTEAHPAVRETILRALAAQGEHGRDLLTTALADPVSGIRSLAAILMTTRTPHGWRLPAHRREILSRYLANETDDSVRDSMQRALNLT</sequence>
<dbReference type="AlphaFoldDB" id="A0A5N8VIR1"/>
<dbReference type="SUPFAM" id="SSF48371">
    <property type="entry name" value="ARM repeat"/>
    <property type="match status" value="1"/>
</dbReference>
<comment type="caution">
    <text evidence="2">The sequence shown here is derived from an EMBL/GenBank/DDBJ whole genome shotgun (WGS) entry which is preliminary data.</text>
</comment>
<organism evidence="2 3">
    <name type="scientific">Streptomyces adustus</name>
    <dbReference type="NCBI Taxonomy" id="1609272"/>
    <lineage>
        <taxon>Bacteria</taxon>
        <taxon>Bacillati</taxon>
        <taxon>Actinomycetota</taxon>
        <taxon>Actinomycetes</taxon>
        <taxon>Kitasatosporales</taxon>
        <taxon>Streptomycetaceae</taxon>
        <taxon>Streptomyces</taxon>
    </lineage>
</organism>
<dbReference type="Proteomes" id="UP000325849">
    <property type="component" value="Unassembled WGS sequence"/>
</dbReference>